<proteinExistence type="inferred from homology"/>
<dbReference type="Pfam" id="PF00042">
    <property type="entry name" value="Globin"/>
    <property type="match status" value="1"/>
</dbReference>
<keyword evidence="5" id="KW-0813">Transport</keyword>
<dbReference type="PROSITE" id="PS01033">
    <property type="entry name" value="GLOBIN"/>
    <property type="match status" value="1"/>
</dbReference>
<keyword evidence="1 5" id="KW-0349">Heme</keyword>
<dbReference type="Gene3D" id="1.10.490.10">
    <property type="entry name" value="Globins"/>
    <property type="match status" value="1"/>
</dbReference>
<evidence type="ECO:0000313" key="7">
    <source>
        <dbReference type="EMBL" id="GGM15196.1"/>
    </source>
</evidence>
<comment type="similarity">
    <text evidence="5">Belongs to the globin family.</text>
</comment>
<organism evidence="7 8">
    <name type="scientific">Pseudomonas asuensis</name>
    <dbReference type="NCBI Taxonomy" id="1825787"/>
    <lineage>
        <taxon>Bacteria</taxon>
        <taxon>Pseudomonadati</taxon>
        <taxon>Pseudomonadota</taxon>
        <taxon>Gammaproteobacteria</taxon>
        <taxon>Pseudomonadales</taxon>
        <taxon>Pseudomonadaceae</taxon>
        <taxon>Pseudomonas</taxon>
    </lineage>
</organism>
<dbReference type="CDD" id="cd14781">
    <property type="entry name" value="FHb-globin_1"/>
    <property type="match status" value="1"/>
</dbReference>
<keyword evidence="3" id="KW-0479">Metal-binding</keyword>
<dbReference type="InterPro" id="IPR000971">
    <property type="entry name" value="Globin"/>
</dbReference>
<evidence type="ECO:0000256" key="5">
    <source>
        <dbReference type="RuleBase" id="RU000356"/>
    </source>
</evidence>
<feature type="domain" description="Globin" evidence="6">
    <location>
        <begin position="4"/>
        <end position="140"/>
    </location>
</feature>
<sequence>MSQSLSPETIAIIKSTAPVIQEHGVAITTRMYERLFVDPDIKALFDEAAHKSGEQPRRLAAAILAFAKNVDNLDAIQGAVDKICARHVATHVKAEHYPAVANALLPAIKDVLGDAATDEILNSWGEAYWFLADVMINREKTLYGEAH</sequence>
<keyword evidence="2 5" id="KW-0561">Oxygen transport</keyword>
<dbReference type="InterPro" id="IPR012292">
    <property type="entry name" value="Globin/Proto"/>
</dbReference>
<dbReference type="Proteomes" id="UP000616499">
    <property type="component" value="Unassembled WGS sequence"/>
</dbReference>
<dbReference type="PANTHER" id="PTHR43396:SF3">
    <property type="entry name" value="FLAVOHEMOPROTEIN"/>
    <property type="match status" value="1"/>
</dbReference>
<evidence type="ECO:0000256" key="3">
    <source>
        <dbReference type="ARBA" id="ARBA00022723"/>
    </source>
</evidence>
<evidence type="ECO:0000259" key="6">
    <source>
        <dbReference type="PROSITE" id="PS01033"/>
    </source>
</evidence>
<protein>
    <recommendedName>
        <fullName evidence="6">Globin domain-containing protein</fullName>
    </recommendedName>
</protein>
<dbReference type="RefSeq" id="WP_188866709.1">
    <property type="nucleotide sequence ID" value="NZ_BMNW01000005.1"/>
</dbReference>
<evidence type="ECO:0000256" key="2">
    <source>
        <dbReference type="ARBA" id="ARBA00022621"/>
    </source>
</evidence>
<accession>A0ABQ2GWB2</accession>
<evidence type="ECO:0000256" key="1">
    <source>
        <dbReference type="ARBA" id="ARBA00022617"/>
    </source>
</evidence>
<reference evidence="8" key="1">
    <citation type="journal article" date="2019" name="Int. J. Syst. Evol. Microbiol.">
        <title>The Global Catalogue of Microorganisms (GCM) 10K type strain sequencing project: providing services to taxonomists for standard genome sequencing and annotation.</title>
        <authorList>
            <consortium name="The Broad Institute Genomics Platform"/>
            <consortium name="The Broad Institute Genome Sequencing Center for Infectious Disease"/>
            <person name="Wu L."/>
            <person name="Ma J."/>
        </authorList>
    </citation>
    <scope>NUCLEOTIDE SEQUENCE [LARGE SCALE GENOMIC DNA]</scope>
    <source>
        <strain evidence="8">JCM 13501</strain>
    </source>
</reference>
<dbReference type="InterPro" id="IPR009050">
    <property type="entry name" value="Globin-like_sf"/>
</dbReference>
<evidence type="ECO:0000313" key="8">
    <source>
        <dbReference type="Proteomes" id="UP000616499"/>
    </source>
</evidence>
<name>A0ABQ2GWB2_9PSED</name>
<evidence type="ECO:0000256" key="4">
    <source>
        <dbReference type="ARBA" id="ARBA00023004"/>
    </source>
</evidence>
<gene>
    <name evidence="7" type="ORF">GCM10009425_27630</name>
</gene>
<dbReference type="SUPFAM" id="SSF46458">
    <property type="entry name" value="Globin-like"/>
    <property type="match status" value="1"/>
</dbReference>
<dbReference type="PANTHER" id="PTHR43396">
    <property type="entry name" value="FLAVOHEMOPROTEIN"/>
    <property type="match status" value="1"/>
</dbReference>
<comment type="caution">
    <text evidence="7">The sequence shown here is derived from an EMBL/GenBank/DDBJ whole genome shotgun (WGS) entry which is preliminary data.</text>
</comment>
<keyword evidence="8" id="KW-1185">Reference proteome</keyword>
<dbReference type="EMBL" id="BMNW01000005">
    <property type="protein sequence ID" value="GGM15196.1"/>
    <property type="molecule type" value="Genomic_DNA"/>
</dbReference>
<keyword evidence="4" id="KW-0408">Iron</keyword>